<dbReference type="InParanoid" id="Q0U0N8"/>
<organism evidence="1 2">
    <name type="scientific">Phaeosphaeria nodorum (strain SN15 / ATCC MYA-4574 / FGSC 10173)</name>
    <name type="common">Glume blotch fungus</name>
    <name type="synonym">Parastagonospora nodorum</name>
    <dbReference type="NCBI Taxonomy" id="321614"/>
    <lineage>
        <taxon>Eukaryota</taxon>
        <taxon>Fungi</taxon>
        <taxon>Dikarya</taxon>
        <taxon>Ascomycota</taxon>
        <taxon>Pezizomycotina</taxon>
        <taxon>Dothideomycetes</taxon>
        <taxon>Pleosporomycetidae</taxon>
        <taxon>Pleosporales</taxon>
        <taxon>Pleosporineae</taxon>
        <taxon>Phaeosphaeriaceae</taxon>
        <taxon>Parastagonospora</taxon>
    </lineage>
</organism>
<evidence type="ECO:0000313" key="1">
    <source>
        <dbReference type="EMBL" id="EAT77944.1"/>
    </source>
</evidence>
<dbReference type="RefSeq" id="XP_001804934.1">
    <property type="nucleotide sequence ID" value="XM_001804882.1"/>
</dbReference>
<evidence type="ECO:0000313" key="2">
    <source>
        <dbReference type="Proteomes" id="UP000001055"/>
    </source>
</evidence>
<dbReference type="KEGG" id="pno:SNOG_14752"/>
<proteinExistence type="predicted"/>
<sequence>MKGRTSPDTSLLQMRSCCFSVKGILLIKIFFSLR</sequence>
<protein>
    <submittedName>
        <fullName evidence="1">Uncharacterized protein</fullName>
    </submittedName>
</protein>
<dbReference type="Proteomes" id="UP000001055">
    <property type="component" value="Unassembled WGS sequence"/>
</dbReference>
<gene>
    <name evidence="1" type="ORF">SNOG_14752</name>
</gene>
<dbReference type="AlphaFoldDB" id="Q0U0N8"/>
<reference evidence="2" key="1">
    <citation type="journal article" date="2007" name="Plant Cell">
        <title>Dothideomycete-plant interactions illuminated by genome sequencing and EST analysis of the wheat pathogen Stagonospora nodorum.</title>
        <authorList>
            <person name="Hane J.K."/>
            <person name="Lowe R.G."/>
            <person name="Solomon P.S."/>
            <person name="Tan K.C."/>
            <person name="Schoch C.L."/>
            <person name="Spatafora J.W."/>
            <person name="Crous P.W."/>
            <person name="Kodira C."/>
            <person name="Birren B.W."/>
            <person name="Galagan J.E."/>
            <person name="Torriani S.F."/>
            <person name="McDonald B.A."/>
            <person name="Oliver R.P."/>
        </authorList>
    </citation>
    <scope>NUCLEOTIDE SEQUENCE [LARGE SCALE GENOMIC DNA]</scope>
    <source>
        <strain evidence="2">SN15 / ATCC MYA-4574 / FGSC 10173</strain>
    </source>
</reference>
<name>Q0U0N8_PHANO</name>
<accession>Q0U0N8</accession>
<dbReference type="GeneID" id="5981860"/>
<dbReference type="EMBL" id="CH445357">
    <property type="protein sequence ID" value="EAT77944.1"/>
    <property type="molecule type" value="Genomic_DNA"/>
</dbReference>